<evidence type="ECO:0000313" key="2">
    <source>
        <dbReference type="Proteomes" id="UP001589834"/>
    </source>
</evidence>
<dbReference type="Proteomes" id="UP001589834">
    <property type="component" value="Unassembled WGS sequence"/>
</dbReference>
<name>A0ABV6PSG5_9BURK</name>
<accession>A0ABV6PSG5</accession>
<evidence type="ECO:0000313" key="1">
    <source>
        <dbReference type="EMBL" id="MFC0592791.1"/>
    </source>
</evidence>
<protein>
    <recommendedName>
        <fullName evidence="3">DUF2946 domain-containing protein</fullName>
    </recommendedName>
</protein>
<comment type="caution">
    <text evidence="1">The sequence shown here is derived from an EMBL/GenBank/DDBJ whole genome shotgun (WGS) entry which is preliminary data.</text>
</comment>
<keyword evidence="2" id="KW-1185">Reference proteome</keyword>
<dbReference type="EMBL" id="JBHLTN010000018">
    <property type="protein sequence ID" value="MFC0592791.1"/>
    <property type="molecule type" value="Genomic_DNA"/>
</dbReference>
<proteinExistence type="predicted"/>
<sequence length="123" mass="12354">MSTLQRLRRHGAGLLGRVLLLWFALSLGAAIAAPIVRPVALELVCTSSGAMKFVVTGDEGLPTAGAAHLDCPLCMPAGAPPPVVAGALPALPQAPRHVAPLAATAHRMLATAPPLPARGPPAA</sequence>
<gene>
    <name evidence="1" type="ORF">ACFFGG_09500</name>
</gene>
<organism evidence="1 2">
    <name type="scientific">Ottowia pentelensis</name>
    <dbReference type="NCBI Taxonomy" id="511108"/>
    <lineage>
        <taxon>Bacteria</taxon>
        <taxon>Pseudomonadati</taxon>
        <taxon>Pseudomonadota</taxon>
        <taxon>Betaproteobacteria</taxon>
        <taxon>Burkholderiales</taxon>
        <taxon>Comamonadaceae</taxon>
        <taxon>Ottowia</taxon>
    </lineage>
</organism>
<dbReference type="RefSeq" id="WP_377482515.1">
    <property type="nucleotide sequence ID" value="NZ_JBHLTN010000018.1"/>
</dbReference>
<reference evidence="1 2" key="1">
    <citation type="submission" date="2024-09" db="EMBL/GenBank/DDBJ databases">
        <authorList>
            <person name="Sun Q."/>
            <person name="Mori K."/>
        </authorList>
    </citation>
    <scope>NUCLEOTIDE SEQUENCE [LARGE SCALE GENOMIC DNA]</scope>
    <source>
        <strain evidence="1 2">NCAIM B.02336</strain>
    </source>
</reference>
<evidence type="ECO:0008006" key="3">
    <source>
        <dbReference type="Google" id="ProtNLM"/>
    </source>
</evidence>